<keyword evidence="2" id="KW-1185">Reference proteome</keyword>
<reference evidence="1 2" key="1">
    <citation type="journal article" date="2011" name="Arch. Virol.">
        <title>The complete genome sequence of a novel T4-like bacteriophage, IME08.</title>
        <authorList>
            <person name="Jiang H."/>
            <person name="Jiang X."/>
            <person name="Wang S."/>
            <person name="Li C."/>
            <person name="Chen B."/>
            <person name="An X."/>
            <person name="Mi Z."/>
            <person name="Chen J."/>
            <person name="Tong Y."/>
        </authorList>
    </citation>
    <scope>NUCLEOTIDE SEQUENCE [LARGE SCALE GENOMIC DNA]</scope>
</reference>
<dbReference type="Proteomes" id="UP000201129">
    <property type="component" value="Segment"/>
</dbReference>
<dbReference type="EMBL" id="HM071924">
    <property type="protein sequence ID" value="ADI55398.1"/>
    <property type="molecule type" value="Genomic_DNA"/>
</dbReference>
<accession>D7RM82</accession>
<organism evidence="1 2">
    <name type="scientific">Escherichia phage IME08</name>
    <dbReference type="NCBI Taxonomy" id="698728"/>
    <lineage>
        <taxon>Viruses</taxon>
        <taxon>Duplodnaviria</taxon>
        <taxon>Heunggongvirae</taxon>
        <taxon>Uroviricota</taxon>
        <taxon>Caudoviricetes</taxon>
        <taxon>Pantevenvirales</taxon>
        <taxon>Straboviridae</taxon>
        <taxon>Tevenvirinae</taxon>
        <taxon>Dhakavirus</taxon>
        <taxon>Dhakavirus ime08</taxon>
    </lineage>
</organism>
<dbReference type="GeneID" id="9384405"/>
<evidence type="ECO:0000313" key="1">
    <source>
        <dbReference type="EMBL" id="ADI55398.1"/>
    </source>
</evidence>
<proteinExistence type="predicted"/>
<dbReference type="RefSeq" id="YP_003734219.1">
    <property type="nucleotide sequence ID" value="NC_014260.1"/>
</dbReference>
<dbReference type="KEGG" id="vg:9384405"/>
<gene>
    <name evidence="1" type="primary">55.6</name>
</gene>
<sequence length="69" mass="8027">MLSTHEENIMTIQDKEIKADQYYLVNGRAVRVIAASDSDVWYRVLDHRNIPLMVCDRSLFCSIAKEIKL</sequence>
<protein>
    <submittedName>
        <fullName evidence="1">Uncharacterized protein 55.6</fullName>
    </submittedName>
</protein>
<name>D7RM82_9CAUD</name>
<evidence type="ECO:0000313" key="2">
    <source>
        <dbReference type="Proteomes" id="UP000201129"/>
    </source>
</evidence>
<reference evidence="1 2" key="2">
    <citation type="journal article" date="2011" name="Virol. J.">
        <title>Sequence characteristics of T4-like bacteriophage IME08 benome termini revealed by high throughput sequencing.</title>
        <authorList>
            <person name="Jiang X."/>
            <person name="Jiang H."/>
            <person name="Li C."/>
            <person name="Wang S."/>
            <person name="Mi Z."/>
            <person name="An X."/>
            <person name="Chen J."/>
            <person name="Tong Y."/>
        </authorList>
    </citation>
    <scope>NUCLEOTIDE SEQUENCE [LARGE SCALE GENOMIC DNA]</scope>
</reference>
<dbReference type="OrthoDB" id="25060at10239"/>